<gene>
    <name evidence="1" type="ORF">WG219_11925</name>
</gene>
<sequence>MAHVIDTQELRALAERTGLTADCVCLRHDLKGWSGWPVGYHEDEFVFHGTLAKYSQEEATIDEHHPDQTHYWSVKAPIAPQFYPYNQSTVWLCRHCRRVYLRHNDDGAYHVERRIRLVQAELIVDAAHANDGRE</sequence>
<keyword evidence="2" id="KW-1185">Reference proteome</keyword>
<evidence type="ECO:0000313" key="2">
    <source>
        <dbReference type="Proteomes" id="UP001476583"/>
    </source>
</evidence>
<reference evidence="1 2" key="1">
    <citation type="submission" date="2024-03" db="EMBL/GenBank/DDBJ databases">
        <title>Complete genome of BD2.</title>
        <authorList>
            <person name="Cao G."/>
        </authorList>
    </citation>
    <scope>NUCLEOTIDE SEQUENCE [LARGE SCALE GENOMIC DNA]</scope>
    <source>
        <strain evidence="1 2">BD2</strain>
    </source>
</reference>
<dbReference type="EMBL" id="CP148074">
    <property type="protein sequence ID" value="WXL24061.1"/>
    <property type="molecule type" value="Genomic_DNA"/>
</dbReference>
<protein>
    <recommendedName>
        <fullName evidence="3">HNH endonuclease</fullName>
    </recommendedName>
</protein>
<evidence type="ECO:0008006" key="3">
    <source>
        <dbReference type="Google" id="ProtNLM"/>
    </source>
</evidence>
<proteinExistence type="predicted"/>
<accession>A0ABZ2RAL2</accession>
<dbReference type="Proteomes" id="UP001476583">
    <property type="component" value="Chromosome"/>
</dbReference>
<evidence type="ECO:0000313" key="1">
    <source>
        <dbReference type="EMBL" id="WXL24061.1"/>
    </source>
</evidence>
<organism evidence="1 2">
    <name type="scientific">Ectopseudomonas mendocina</name>
    <name type="common">Pseudomonas mendocina</name>
    <dbReference type="NCBI Taxonomy" id="300"/>
    <lineage>
        <taxon>Bacteria</taxon>
        <taxon>Pseudomonadati</taxon>
        <taxon>Pseudomonadota</taxon>
        <taxon>Gammaproteobacteria</taxon>
        <taxon>Pseudomonadales</taxon>
        <taxon>Pseudomonadaceae</taxon>
        <taxon>Ectopseudomonas</taxon>
    </lineage>
</organism>
<name>A0ABZ2RAL2_ECTME</name>